<dbReference type="InterPro" id="IPR045865">
    <property type="entry name" value="ACT-like_dom_sf"/>
</dbReference>
<dbReference type="SUPFAM" id="SSF55021">
    <property type="entry name" value="ACT-like"/>
    <property type="match status" value="1"/>
</dbReference>
<evidence type="ECO:0000256" key="3">
    <source>
        <dbReference type="ARBA" id="ARBA00008636"/>
    </source>
</evidence>
<dbReference type="Gene3D" id="3.30.70.260">
    <property type="match status" value="1"/>
</dbReference>
<comment type="cofactor">
    <cofactor evidence="1 12">
        <name>[4Fe-4S] cluster</name>
        <dbReference type="ChEBI" id="CHEBI:49883"/>
    </cofactor>
</comment>
<evidence type="ECO:0000256" key="10">
    <source>
        <dbReference type="ARBA" id="ARBA00049406"/>
    </source>
</evidence>
<evidence type="ECO:0000259" key="13">
    <source>
        <dbReference type="PROSITE" id="PS51671"/>
    </source>
</evidence>
<keyword evidence="6 11" id="KW-0479">Metal-binding</keyword>
<evidence type="ECO:0000256" key="11">
    <source>
        <dbReference type="PIRNR" id="PIRNR036692"/>
    </source>
</evidence>
<feature type="domain" description="ACT" evidence="13">
    <location>
        <begin position="150"/>
        <end position="222"/>
    </location>
</feature>
<dbReference type="PROSITE" id="PS51671">
    <property type="entry name" value="ACT"/>
    <property type="match status" value="1"/>
</dbReference>
<dbReference type="GO" id="GO:0006094">
    <property type="term" value="P:gluconeogenesis"/>
    <property type="evidence" value="ECO:0007669"/>
    <property type="project" value="UniProtKB-UniRule"/>
</dbReference>
<comment type="catalytic activity">
    <reaction evidence="10 11 12">
        <text>L-serine = pyruvate + NH4(+)</text>
        <dbReference type="Rhea" id="RHEA:19169"/>
        <dbReference type="ChEBI" id="CHEBI:15361"/>
        <dbReference type="ChEBI" id="CHEBI:28938"/>
        <dbReference type="ChEBI" id="CHEBI:33384"/>
        <dbReference type="EC" id="4.3.1.17"/>
    </reaction>
</comment>
<keyword evidence="9 11" id="KW-0456">Lyase</keyword>
<dbReference type="GO" id="GO:0051539">
    <property type="term" value="F:4 iron, 4 sulfur cluster binding"/>
    <property type="evidence" value="ECO:0007669"/>
    <property type="project" value="UniProtKB-UniRule"/>
</dbReference>
<dbReference type="PANTHER" id="PTHR30182">
    <property type="entry name" value="L-SERINE DEHYDRATASE"/>
    <property type="match status" value="1"/>
</dbReference>
<sequence>MKEISVFDVIGPVMIGPSSSHTAGALKIALLAGKLVSGKIVQADFVLYGSFAKTYRGHGTDRALIAGTLGFGTADPRIRDSFAWAEKAGLAYSFRTDETQRDVHPNTVDITLENDKGEKTYVRGVSTGGGNCRIENIDGISVDLTGDYTTLLIRQHDTAGVVAYITGCLSARDVNIAFMRLYRESRGKTAYTVIETDGDIPAEAVEEIRRGPEINSAMLVKI</sequence>
<dbReference type="InterPro" id="IPR002912">
    <property type="entry name" value="ACT_dom"/>
</dbReference>
<dbReference type="SUPFAM" id="SSF143548">
    <property type="entry name" value="Serine metabolism enzymes domain"/>
    <property type="match status" value="1"/>
</dbReference>
<name>A0A9D1DQ86_9FIRM</name>
<dbReference type="InterPro" id="IPR005131">
    <property type="entry name" value="Ser_deHydtase_bsu"/>
</dbReference>
<dbReference type="CDD" id="cd04903">
    <property type="entry name" value="ACT_LSD"/>
    <property type="match status" value="1"/>
</dbReference>
<dbReference type="Proteomes" id="UP000886785">
    <property type="component" value="Unassembled WGS sequence"/>
</dbReference>
<comment type="similarity">
    <text evidence="3 11 12">Belongs to the iron-sulfur dependent L-serine dehydratase family.</text>
</comment>
<organism evidence="14 15">
    <name type="scientific">Candidatus Gallacutalibacter pullicola</name>
    <dbReference type="NCBI Taxonomy" id="2840830"/>
    <lineage>
        <taxon>Bacteria</taxon>
        <taxon>Bacillati</taxon>
        <taxon>Bacillota</taxon>
        <taxon>Clostridia</taxon>
        <taxon>Eubacteriales</taxon>
        <taxon>Candidatus Gallacutalibacter</taxon>
    </lineage>
</organism>
<dbReference type="InterPro" id="IPR004643">
    <property type="entry name" value="Fe-S_L-Ser_bsu"/>
</dbReference>
<evidence type="ECO:0000256" key="8">
    <source>
        <dbReference type="ARBA" id="ARBA00023014"/>
    </source>
</evidence>
<evidence type="ECO:0000256" key="7">
    <source>
        <dbReference type="ARBA" id="ARBA00023004"/>
    </source>
</evidence>
<gene>
    <name evidence="14" type="primary">sdaAB</name>
    <name evidence="14" type="ORF">IAA54_04825</name>
</gene>
<evidence type="ECO:0000256" key="4">
    <source>
        <dbReference type="ARBA" id="ARBA00022432"/>
    </source>
</evidence>
<dbReference type="Gene3D" id="3.30.1330.90">
    <property type="entry name" value="D-3-phosphoglycerate dehydrogenase, domain 3"/>
    <property type="match status" value="1"/>
</dbReference>
<dbReference type="GO" id="GO:0003941">
    <property type="term" value="F:L-serine ammonia-lyase activity"/>
    <property type="evidence" value="ECO:0007669"/>
    <property type="project" value="UniProtKB-UniRule"/>
</dbReference>
<keyword evidence="4 11" id="KW-0312">Gluconeogenesis</keyword>
<evidence type="ECO:0000256" key="6">
    <source>
        <dbReference type="ARBA" id="ARBA00022723"/>
    </source>
</evidence>
<dbReference type="Pfam" id="PF03315">
    <property type="entry name" value="SDH_beta"/>
    <property type="match status" value="1"/>
</dbReference>
<comment type="caution">
    <text evidence="14">The sequence shown here is derived from an EMBL/GenBank/DDBJ whole genome shotgun (WGS) entry which is preliminary data.</text>
</comment>
<dbReference type="NCBIfam" id="TIGR00719">
    <property type="entry name" value="sda_beta"/>
    <property type="match status" value="1"/>
</dbReference>
<reference evidence="14" key="2">
    <citation type="journal article" date="2021" name="PeerJ">
        <title>Extensive microbial diversity within the chicken gut microbiome revealed by metagenomics and culture.</title>
        <authorList>
            <person name="Gilroy R."/>
            <person name="Ravi A."/>
            <person name="Getino M."/>
            <person name="Pursley I."/>
            <person name="Horton D.L."/>
            <person name="Alikhan N.F."/>
            <person name="Baker D."/>
            <person name="Gharbi K."/>
            <person name="Hall N."/>
            <person name="Watson M."/>
            <person name="Adriaenssens E.M."/>
            <person name="Foster-Nyarko E."/>
            <person name="Jarju S."/>
            <person name="Secka A."/>
            <person name="Antonio M."/>
            <person name="Oren A."/>
            <person name="Chaudhuri R.R."/>
            <person name="La Ragione R."/>
            <person name="Hildebrand F."/>
            <person name="Pallen M.J."/>
        </authorList>
    </citation>
    <scope>NUCLEOTIDE SEQUENCE</scope>
    <source>
        <strain evidence="14">ChiSjej1B19-7085</strain>
    </source>
</reference>
<dbReference type="PANTHER" id="PTHR30182:SF12">
    <property type="entry name" value="L-SERINE DEHYDRATASE, BETA CHAIN-RELATED"/>
    <property type="match status" value="1"/>
</dbReference>
<protein>
    <recommendedName>
        <fullName evidence="11">L-serine deaminase</fullName>
    </recommendedName>
</protein>
<evidence type="ECO:0000313" key="15">
    <source>
        <dbReference type="Proteomes" id="UP000886785"/>
    </source>
</evidence>
<keyword evidence="8 11" id="KW-0411">Iron-sulfur</keyword>
<evidence type="ECO:0000256" key="9">
    <source>
        <dbReference type="ARBA" id="ARBA00023239"/>
    </source>
</evidence>
<keyword evidence="7 11" id="KW-0408">Iron</keyword>
<comment type="pathway">
    <text evidence="2 11">Carbohydrate biosynthesis; gluconeogenesis.</text>
</comment>
<dbReference type="EMBL" id="DVHF01000054">
    <property type="protein sequence ID" value="HIR56971.1"/>
    <property type="molecule type" value="Genomic_DNA"/>
</dbReference>
<dbReference type="GO" id="GO:0046872">
    <property type="term" value="F:metal ion binding"/>
    <property type="evidence" value="ECO:0007669"/>
    <property type="project" value="UniProtKB-UniRule"/>
</dbReference>
<evidence type="ECO:0000313" key="14">
    <source>
        <dbReference type="EMBL" id="HIR56971.1"/>
    </source>
</evidence>
<evidence type="ECO:0000256" key="5">
    <source>
        <dbReference type="ARBA" id="ARBA00022485"/>
    </source>
</evidence>
<reference evidence="14" key="1">
    <citation type="submission" date="2020-10" db="EMBL/GenBank/DDBJ databases">
        <authorList>
            <person name="Gilroy R."/>
        </authorList>
    </citation>
    <scope>NUCLEOTIDE SEQUENCE</scope>
    <source>
        <strain evidence="14">ChiSjej1B19-7085</strain>
    </source>
</reference>
<evidence type="ECO:0000256" key="12">
    <source>
        <dbReference type="RuleBase" id="RU366059"/>
    </source>
</evidence>
<dbReference type="AlphaFoldDB" id="A0A9D1DQ86"/>
<dbReference type="InterPro" id="IPR029009">
    <property type="entry name" value="ASB_dom_sf"/>
</dbReference>
<proteinExistence type="inferred from homology"/>
<accession>A0A9D1DQ86</accession>
<evidence type="ECO:0000256" key="2">
    <source>
        <dbReference type="ARBA" id="ARBA00004742"/>
    </source>
</evidence>
<dbReference type="InterPro" id="IPR051318">
    <property type="entry name" value="Fe-S_L-Ser"/>
</dbReference>
<evidence type="ECO:0000256" key="1">
    <source>
        <dbReference type="ARBA" id="ARBA00001966"/>
    </source>
</evidence>
<dbReference type="PIRSF" id="PIRSF036692">
    <property type="entry name" value="SDH_B"/>
    <property type="match status" value="1"/>
</dbReference>
<keyword evidence="5 11" id="KW-0004">4Fe-4S</keyword>
<dbReference type="Pfam" id="PF01842">
    <property type="entry name" value="ACT"/>
    <property type="match status" value="1"/>
</dbReference>